<feature type="transmembrane region" description="Helical" evidence="1">
    <location>
        <begin position="41"/>
        <end position="62"/>
    </location>
</feature>
<dbReference type="OrthoDB" id="2972698at2"/>
<sequence>MIIKKYTKAGNIIFYIGLLVFVFGLSMNEDIGWKKYYPEHYTSYSLPIMLAGVAIVIVTNFFRKKKKQDTTSENGKEK</sequence>
<keyword evidence="1" id="KW-1133">Transmembrane helix</keyword>
<evidence type="ECO:0000256" key="1">
    <source>
        <dbReference type="SAM" id="Phobius"/>
    </source>
</evidence>
<accession>A0A221MGH6</accession>
<keyword evidence="3" id="KW-1185">Reference proteome</keyword>
<dbReference type="KEGG" id="vne:CFK40_17965"/>
<organism evidence="2 3">
    <name type="scientific">Virgibacillus necropolis</name>
    <dbReference type="NCBI Taxonomy" id="163877"/>
    <lineage>
        <taxon>Bacteria</taxon>
        <taxon>Bacillati</taxon>
        <taxon>Bacillota</taxon>
        <taxon>Bacilli</taxon>
        <taxon>Bacillales</taxon>
        <taxon>Bacillaceae</taxon>
        <taxon>Virgibacillus</taxon>
    </lineage>
</organism>
<evidence type="ECO:0000313" key="3">
    <source>
        <dbReference type="Proteomes" id="UP000204391"/>
    </source>
</evidence>
<dbReference type="EMBL" id="CP022437">
    <property type="protein sequence ID" value="ASN06768.1"/>
    <property type="molecule type" value="Genomic_DNA"/>
</dbReference>
<gene>
    <name evidence="2" type="ORF">CFK40_17965</name>
</gene>
<dbReference type="RefSeq" id="WP_089533764.1">
    <property type="nucleotide sequence ID" value="NZ_CP022437.1"/>
</dbReference>
<keyword evidence="1" id="KW-0812">Transmembrane</keyword>
<keyword evidence="1" id="KW-0472">Membrane</keyword>
<dbReference type="AlphaFoldDB" id="A0A221MGH6"/>
<dbReference type="Proteomes" id="UP000204391">
    <property type="component" value="Chromosome"/>
</dbReference>
<proteinExistence type="predicted"/>
<feature type="transmembrane region" description="Helical" evidence="1">
    <location>
        <begin position="12"/>
        <end position="29"/>
    </location>
</feature>
<name>A0A221MGH6_9BACI</name>
<protein>
    <recommendedName>
        <fullName evidence="4">DUF3955 domain-containing protein</fullName>
    </recommendedName>
</protein>
<reference evidence="2 3" key="1">
    <citation type="journal article" date="2003" name="Int. J. Syst. Evol. Microbiol.">
        <title>Virgibacillus carmonensis sp. nov., Virgibacillus necropolis sp. nov. and Virgibacillus picturae sp. nov., three novel species isolated from deteriorated mural paintings, transfer of the species of the genus salibacillus to Virgibacillus, as Virgibacillus marismortui comb. nov. and Virgibacillus salexigens comb. nov., and emended description of the genus Virgibacillus.</title>
        <authorList>
            <person name="Heyrman J."/>
            <person name="Logan N.A."/>
            <person name="Busse H.J."/>
            <person name="Balcaen A."/>
            <person name="Lebbe L."/>
            <person name="Rodriguez-Diaz M."/>
            <person name="Swings J."/>
            <person name="De Vos P."/>
        </authorList>
    </citation>
    <scope>NUCLEOTIDE SEQUENCE [LARGE SCALE GENOMIC DNA]</scope>
    <source>
        <strain evidence="2 3">LMG 19488</strain>
    </source>
</reference>
<evidence type="ECO:0008006" key="4">
    <source>
        <dbReference type="Google" id="ProtNLM"/>
    </source>
</evidence>
<evidence type="ECO:0000313" key="2">
    <source>
        <dbReference type="EMBL" id="ASN06768.1"/>
    </source>
</evidence>